<dbReference type="Proteomes" id="UP001061862">
    <property type="component" value="Chromosome"/>
</dbReference>
<sequence>MQSRFQDNFVAPNLSDPRLASKRAYRMLIDGRSVDAQSGETITRESPGHRGKAVGEWPAGGAADAALAITAARRAFDTGAWPRMSGAERSTILHAVAAKILEHVDELGLIECLETGKPLEQAKGEIGYCADLWNYAAGQSRGLEGSTHNAIGESRLGLVLREPAGVVGIITPWNFPFIIVSERVPWALGTGCTVVVKPSEFTSGTTIRLAELAIEAGLPAGAFNVITGYGPAVGQVLAEDPRVDVLAFTGSVRVGTTLAGLAAAGVKRVGLELGGKGPQIVFADADLDAAADGIAYGVYHNAGQCCISGSRLIVENSIRQPLLERVLELSRRLPFGDPLGAGTRFGAMVSRNHLEKVASYVAAGVNEGAELLLGGDMVDAKSGNFFAPTVFDKVRPDMAIAQEEIFGPVLATIGFDTPEEAVALANGTPFGLSASVWSRDLENAIQTTRKLRAGRCWINSVIDGTPELPIGGYKKSGTGRELGRFGFDEYSQFKGLHMTLGRGQPWFQH</sequence>
<evidence type="ECO:0000313" key="5">
    <source>
        <dbReference type="Proteomes" id="UP001061862"/>
    </source>
</evidence>
<evidence type="ECO:0000256" key="2">
    <source>
        <dbReference type="SAM" id="MobiDB-lite"/>
    </source>
</evidence>
<reference evidence="4 5" key="1">
    <citation type="submission" date="2022-09" db="EMBL/GenBank/DDBJ databases">
        <title>Interaction between co-microsymbionts with complementary sets of symbiotic genes in legume-rhizobium systems.</title>
        <authorList>
            <person name="Safronova V."/>
            <person name="Sazanova A."/>
            <person name="Afonin A."/>
            <person name="Chirak E."/>
        </authorList>
    </citation>
    <scope>NUCLEOTIDE SEQUENCE [LARGE SCALE GENOMIC DNA]</scope>
    <source>
        <strain evidence="4 5">A18/4-1</strain>
    </source>
</reference>
<dbReference type="Pfam" id="PF00171">
    <property type="entry name" value="Aldedh"/>
    <property type="match status" value="1"/>
</dbReference>
<dbReference type="Gene3D" id="3.40.309.10">
    <property type="entry name" value="Aldehyde Dehydrogenase, Chain A, domain 2"/>
    <property type="match status" value="1"/>
</dbReference>
<name>A0ABY6CC36_9HYPH</name>
<dbReference type="InterPro" id="IPR016162">
    <property type="entry name" value="Ald_DH_N"/>
</dbReference>
<feature type="domain" description="Aldehyde dehydrogenase" evidence="3">
    <location>
        <begin position="35"/>
        <end position="494"/>
    </location>
</feature>
<keyword evidence="1" id="KW-0560">Oxidoreductase</keyword>
<dbReference type="SUPFAM" id="SSF53720">
    <property type="entry name" value="ALDH-like"/>
    <property type="match status" value="1"/>
</dbReference>
<dbReference type="RefSeq" id="WP_262168295.1">
    <property type="nucleotide sequence ID" value="NZ_CP104965.1"/>
</dbReference>
<accession>A0ABY6CC36</accession>
<proteinExistence type="predicted"/>
<protein>
    <submittedName>
        <fullName evidence="4">Aldehyde dehydrogenase family protein</fullName>
    </submittedName>
</protein>
<dbReference type="Gene3D" id="3.40.605.10">
    <property type="entry name" value="Aldehyde Dehydrogenase, Chain A, domain 1"/>
    <property type="match status" value="1"/>
</dbReference>
<dbReference type="InterPro" id="IPR015590">
    <property type="entry name" value="Aldehyde_DH_dom"/>
</dbReference>
<evidence type="ECO:0000256" key="1">
    <source>
        <dbReference type="ARBA" id="ARBA00023002"/>
    </source>
</evidence>
<dbReference type="EMBL" id="CP104965">
    <property type="protein sequence ID" value="UXN69700.1"/>
    <property type="molecule type" value="Genomic_DNA"/>
</dbReference>
<gene>
    <name evidence="4" type="ORF">N8A98_21205</name>
</gene>
<dbReference type="InterPro" id="IPR016161">
    <property type="entry name" value="Ald_DH/histidinol_DH"/>
</dbReference>
<organism evidence="4 5">
    <name type="scientific">Devosia neptuniae</name>
    <dbReference type="NCBI Taxonomy" id="191302"/>
    <lineage>
        <taxon>Bacteria</taxon>
        <taxon>Pseudomonadati</taxon>
        <taxon>Pseudomonadota</taxon>
        <taxon>Alphaproteobacteria</taxon>
        <taxon>Hyphomicrobiales</taxon>
        <taxon>Devosiaceae</taxon>
        <taxon>Devosia</taxon>
    </lineage>
</organism>
<keyword evidence="5" id="KW-1185">Reference proteome</keyword>
<evidence type="ECO:0000259" key="3">
    <source>
        <dbReference type="Pfam" id="PF00171"/>
    </source>
</evidence>
<dbReference type="PANTHER" id="PTHR11699">
    <property type="entry name" value="ALDEHYDE DEHYDROGENASE-RELATED"/>
    <property type="match status" value="1"/>
</dbReference>
<evidence type="ECO:0000313" key="4">
    <source>
        <dbReference type="EMBL" id="UXN69700.1"/>
    </source>
</evidence>
<dbReference type="InterPro" id="IPR016163">
    <property type="entry name" value="Ald_DH_C"/>
</dbReference>
<feature type="region of interest" description="Disordered" evidence="2">
    <location>
        <begin position="36"/>
        <end position="55"/>
    </location>
</feature>